<evidence type="ECO:0000313" key="12">
    <source>
        <dbReference type="EMBL" id="MFD0901683.1"/>
    </source>
</evidence>
<dbReference type="RefSeq" id="WP_378298894.1">
    <property type="nucleotide sequence ID" value="NZ_JBHTJA010000024.1"/>
</dbReference>
<evidence type="ECO:0000313" key="13">
    <source>
        <dbReference type="Proteomes" id="UP001596972"/>
    </source>
</evidence>
<keyword evidence="13" id="KW-1185">Reference proteome</keyword>
<keyword evidence="4 10" id="KW-0732">Signal</keyword>
<keyword evidence="2" id="KW-0645">Protease</keyword>
<dbReference type="PANTHER" id="PTHR47466:SF1">
    <property type="entry name" value="METALLOPROTEASE MEP1 (AFU_ORTHOLOGUE AFUA_1G07730)-RELATED"/>
    <property type="match status" value="1"/>
</dbReference>
<keyword evidence="8" id="KW-1015">Disulfide bond</keyword>
<evidence type="ECO:0000256" key="9">
    <source>
        <dbReference type="SAM" id="MobiDB-lite"/>
    </source>
</evidence>
<dbReference type="GO" id="GO:0008237">
    <property type="term" value="F:metallopeptidase activity"/>
    <property type="evidence" value="ECO:0007669"/>
    <property type="project" value="UniProtKB-KW"/>
</dbReference>
<accession>A0ABW3EMV2</accession>
<evidence type="ECO:0000256" key="2">
    <source>
        <dbReference type="ARBA" id="ARBA00022670"/>
    </source>
</evidence>
<dbReference type="InterPro" id="IPR008754">
    <property type="entry name" value="Peptidase_M43"/>
</dbReference>
<dbReference type="EMBL" id="JBHTJA010000024">
    <property type="protein sequence ID" value="MFD0901683.1"/>
    <property type="molecule type" value="Genomic_DNA"/>
</dbReference>
<proteinExistence type="inferred from homology"/>
<evidence type="ECO:0000259" key="11">
    <source>
        <dbReference type="Pfam" id="PF05572"/>
    </source>
</evidence>
<dbReference type="Gene3D" id="3.40.390.10">
    <property type="entry name" value="Collagenase (Catalytic Domain)"/>
    <property type="match status" value="1"/>
</dbReference>
<comment type="caution">
    <text evidence="12">The sequence shown here is derived from an EMBL/GenBank/DDBJ whole genome shotgun (WGS) entry which is preliminary data.</text>
</comment>
<feature type="compositionally biased region" description="Basic and acidic residues" evidence="9">
    <location>
        <begin position="55"/>
        <end position="65"/>
    </location>
</feature>
<keyword evidence="5" id="KW-0378">Hydrolase</keyword>
<evidence type="ECO:0000256" key="1">
    <source>
        <dbReference type="ARBA" id="ARBA00008721"/>
    </source>
</evidence>
<sequence length="328" mass="35807">MKLLTTAALLAALVPAVPAAVPAAAPAGLATGQREAVRDDCAPAAARLRPGPNGHGEHGHGHKDHAELTPAESAAVESDLDRILEGLGLSLGPKEPPEANAAERRAAKQITVPVYFHVLHDGSRGNVSDATVKRQIKVMNDAYGGRYGGDDTDVSFRLRDVTRSDNADWFRYPEQYERSYKPRLRKGGKGTLNLYSAYVEGDLLGWSTFPWKYRDEPKMDGVTIHYGSMPGGHIDKFNRGFSATHEVGHWLGLYHTFQDGCGGEGDRVSDTPAERDPSNGCPEGKDTCPQPGDDPVHNFMNYSYDTCMSAFTKGQGDRMHKVWAAYRR</sequence>
<name>A0ABW3EMV2_9ACTN</name>
<evidence type="ECO:0000256" key="4">
    <source>
        <dbReference type="ARBA" id="ARBA00022729"/>
    </source>
</evidence>
<feature type="region of interest" description="Disordered" evidence="9">
    <location>
        <begin position="264"/>
        <end position="293"/>
    </location>
</feature>
<keyword evidence="7 12" id="KW-0482">Metalloprotease</keyword>
<reference evidence="13" key="1">
    <citation type="journal article" date="2019" name="Int. J. Syst. Evol. Microbiol.">
        <title>The Global Catalogue of Microorganisms (GCM) 10K type strain sequencing project: providing services to taxonomists for standard genome sequencing and annotation.</title>
        <authorList>
            <consortium name="The Broad Institute Genomics Platform"/>
            <consortium name="The Broad Institute Genome Sequencing Center for Infectious Disease"/>
            <person name="Wu L."/>
            <person name="Ma J."/>
        </authorList>
    </citation>
    <scope>NUCLEOTIDE SEQUENCE [LARGE SCALE GENOMIC DNA]</scope>
    <source>
        <strain evidence="13">JCM 31202</strain>
    </source>
</reference>
<organism evidence="12 13">
    <name type="scientific">Actinomadura sediminis</name>
    <dbReference type="NCBI Taxonomy" id="1038904"/>
    <lineage>
        <taxon>Bacteria</taxon>
        <taxon>Bacillati</taxon>
        <taxon>Actinomycetota</taxon>
        <taxon>Actinomycetes</taxon>
        <taxon>Streptosporangiales</taxon>
        <taxon>Thermomonosporaceae</taxon>
        <taxon>Actinomadura</taxon>
    </lineage>
</organism>
<gene>
    <name evidence="12" type="ORF">ACFQ11_14885</name>
</gene>
<dbReference type="Pfam" id="PF05572">
    <property type="entry name" value="Peptidase_M43"/>
    <property type="match status" value="1"/>
</dbReference>
<evidence type="ECO:0000256" key="8">
    <source>
        <dbReference type="ARBA" id="ARBA00023157"/>
    </source>
</evidence>
<feature type="domain" description="Peptidase M43 pregnancy-associated plasma-A" evidence="11">
    <location>
        <begin position="240"/>
        <end position="322"/>
    </location>
</feature>
<evidence type="ECO:0000256" key="3">
    <source>
        <dbReference type="ARBA" id="ARBA00022723"/>
    </source>
</evidence>
<keyword evidence="3" id="KW-0479">Metal-binding</keyword>
<dbReference type="InterPro" id="IPR024079">
    <property type="entry name" value="MetalloPept_cat_dom_sf"/>
</dbReference>
<evidence type="ECO:0000256" key="10">
    <source>
        <dbReference type="SAM" id="SignalP"/>
    </source>
</evidence>
<feature type="signal peptide" evidence="10">
    <location>
        <begin position="1"/>
        <end position="19"/>
    </location>
</feature>
<dbReference type="CDD" id="cd04275">
    <property type="entry name" value="ZnMc_pappalysin_like"/>
    <property type="match status" value="1"/>
</dbReference>
<dbReference type="SUPFAM" id="SSF55486">
    <property type="entry name" value="Metalloproteases ('zincins'), catalytic domain"/>
    <property type="match status" value="1"/>
</dbReference>
<dbReference type="PANTHER" id="PTHR47466">
    <property type="match status" value="1"/>
</dbReference>
<evidence type="ECO:0000256" key="6">
    <source>
        <dbReference type="ARBA" id="ARBA00022833"/>
    </source>
</evidence>
<evidence type="ECO:0000256" key="5">
    <source>
        <dbReference type="ARBA" id="ARBA00022801"/>
    </source>
</evidence>
<protein>
    <submittedName>
        <fullName evidence="12">Zinc metalloprotease</fullName>
    </submittedName>
</protein>
<dbReference type="Proteomes" id="UP001596972">
    <property type="component" value="Unassembled WGS sequence"/>
</dbReference>
<feature type="compositionally biased region" description="Basic and acidic residues" evidence="9">
    <location>
        <begin position="264"/>
        <end position="277"/>
    </location>
</feature>
<keyword evidence="6" id="KW-0862">Zinc</keyword>
<feature type="chain" id="PRO_5046400535" evidence="10">
    <location>
        <begin position="20"/>
        <end position="328"/>
    </location>
</feature>
<feature type="region of interest" description="Disordered" evidence="9">
    <location>
        <begin position="45"/>
        <end position="65"/>
    </location>
</feature>
<comment type="similarity">
    <text evidence="1">Belongs to the peptidase M43B family.</text>
</comment>
<evidence type="ECO:0000256" key="7">
    <source>
        <dbReference type="ARBA" id="ARBA00023049"/>
    </source>
</evidence>